<comment type="caution">
    <text evidence="3">The sequence shown here is derived from an EMBL/GenBank/DDBJ whole genome shotgun (WGS) entry which is preliminary data.</text>
</comment>
<feature type="region of interest" description="Disordered" evidence="1">
    <location>
        <begin position="1"/>
        <end position="20"/>
    </location>
</feature>
<gene>
    <name evidence="3" type="ORF">E2C01_090823</name>
</gene>
<reference evidence="3 4" key="1">
    <citation type="submission" date="2019-05" db="EMBL/GenBank/DDBJ databases">
        <title>Another draft genome of Portunus trituberculatus and its Hox gene families provides insights of decapod evolution.</title>
        <authorList>
            <person name="Jeong J.-H."/>
            <person name="Song I."/>
            <person name="Kim S."/>
            <person name="Choi T."/>
            <person name="Kim D."/>
            <person name="Ryu S."/>
            <person name="Kim W."/>
        </authorList>
    </citation>
    <scope>NUCLEOTIDE SEQUENCE [LARGE SCALE GENOMIC DNA]</scope>
    <source>
        <tissue evidence="3">Muscle</tissue>
    </source>
</reference>
<feature type="transmembrane region" description="Helical" evidence="2">
    <location>
        <begin position="144"/>
        <end position="161"/>
    </location>
</feature>
<organism evidence="3 4">
    <name type="scientific">Portunus trituberculatus</name>
    <name type="common">Swimming crab</name>
    <name type="synonym">Neptunus trituberculatus</name>
    <dbReference type="NCBI Taxonomy" id="210409"/>
    <lineage>
        <taxon>Eukaryota</taxon>
        <taxon>Metazoa</taxon>
        <taxon>Ecdysozoa</taxon>
        <taxon>Arthropoda</taxon>
        <taxon>Crustacea</taxon>
        <taxon>Multicrustacea</taxon>
        <taxon>Malacostraca</taxon>
        <taxon>Eumalacostraca</taxon>
        <taxon>Eucarida</taxon>
        <taxon>Decapoda</taxon>
        <taxon>Pleocyemata</taxon>
        <taxon>Brachyura</taxon>
        <taxon>Eubrachyura</taxon>
        <taxon>Portunoidea</taxon>
        <taxon>Portunidae</taxon>
        <taxon>Portuninae</taxon>
        <taxon>Portunus</taxon>
    </lineage>
</organism>
<evidence type="ECO:0000313" key="3">
    <source>
        <dbReference type="EMBL" id="MPC95605.1"/>
    </source>
</evidence>
<accession>A0A5B7JLX3</accession>
<keyword evidence="2" id="KW-0472">Membrane</keyword>
<sequence length="162" mass="17725">MSQEGPHLENVPSSSSSSSSCSRQLVAGRVLLLSSFRGNIDHGLIEVFLSLFIVHLSTPVFRLVSDGQVRGKPLIALLFSPSYRVSRCRGPDSSIIRTHKHYTVVLITDFRCSPPPSTDSHHSPLLAPAHLTEMLKVLGSQCEFFYLLCVCVCVCACVGVLR</sequence>
<evidence type="ECO:0000313" key="4">
    <source>
        <dbReference type="Proteomes" id="UP000324222"/>
    </source>
</evidence>
<protein>
    <submittedName>
        <fullName evidence="3">Uncharacterized protein</fullName>
    </submittedName>
</protein>
<evidence type="ECO:0000256" key="2">
    <source>
        <dbReference type="SAM" id="Phobius"/>
    </source>
</evidence>
<keyword evidence="2" id="KW-0812">Transmembrane</keyword>
<dbReference type="Proteomes" id="UP000324222">
    <property type="component" value="Unassembled WGS sequence"/>
</dbReference>
<keyword evidence="4" id="KW-1185">Reference proteome</keyword>
<keyword evidence="2" id="KW-1133">Transmembrane helix</keyword>
<dbReference type="AlphaFoldDB" id="A0A5B7JLX3"/>
<dbReference type="EMBL" id="VSRR010102862">
    <property type="protein sequence ID" value="MPC95605.1"/>
    <property type="molecule type" value="Genomic_DNA"/>
</dbReference>
<name>A0A5B7JLX3_PORTR</name>
<proteinExistence type="predicted"/>
<evidence type="ECO:0000256" key="1">
    <source>
        <dbReference type="SAM" id="MobiDB-lite"/>
    </source>
</evidence>